<sequence length="107" mass="11619">MQAFQLTSPTQPTFQQYRCRPPLTQVSYGQPAQEDFSQSSIYVQSAPLTIVTNVASPLTRALVSSGIDASTLQDNITQEDVNMDSILPPASDVSTISRANTPLTLCR</sequence>
<protein>
    <submittedName>
        <fullName evidence="1">Uncharacterized protein</fullName>
    </submittedName>
</protein>
<dbReference type="AlphaFoldDB" id="A0A9D3YHN7"/>
<keyword evidence="2" id="KW-1185">Reference proteome</keyword>
<reference evidence="1" key="1">
    <citation type="journal article" date="2019" name="bioRxiv">
        <title>The Genome of the Zebra Mussel, Dreissena polymorpha: A Resource for Invasive Species Research.</title>
        <authorList>
            <person name="McCartney M.A."/>
            <person name="Auch B."/>
            <person name="Kono T."/>
            <person name="Mallez S."/>
            <person name="Zhang Y."/>
            <person name="Obille A."/>
            <person name="Becker A."/>
            <person name="Abrahante J.E."/>
            <person name="Garbe J."/>
            <person name="Badalamenti J.P."/>
            <person name="Herman A."/>
            <person name="Mangelson H."/>
            <person name="Liachko I."/>
            <person name="Sullivan S."/>
            <person name="Sone E.D."/>
            <person name="Koren S."/>
            <person name="Silverstein K.A.T."/>
            <person name="Beckman K.B."/>
            <person name="Gohl D.M."/>
        </authorList>
    </citation>
    <scope>NUCLEOTIDE SEQUENCE</scope>
    <source>
        <strain evidence="1">Duluth1</strain>
        <tissue evidence="1">Whole animal</tissue>
    </source>
</reference>
<organism evidence="1 2">
    <name type="scientific">Dreissena polymorpha</name>
    <name type="common">Zebra mussel</name>
    <name type="synonym">Mytilus polymorpha</name>
    <dbReference type="NCBI Taxonomy" id="45954"/>
    <lineage>
        <taxon>Eukaryota</taxon>
        <taxon>Metazoa</taxon>
        <taxon>Spiralia</taxon>
        <taxon>Lophotrochozoa</taxon>
        <taxon>Mollusca</taxon>
        <taxon>Bivalvia</taxon>
        <taxon>Autobranchia</taxon>
        <taxon>Heteroconchia</taxon>
        <taxon>Euheterodonta</taxon>
        <taxon>Imparidentia</taxon>
        <taxon>Neoheterodontei</taxon>
        <taxon>Myida</taxon>
        <taxon>Dreissenoidea</taxon>
        <taxon>Dreissenidae</taxon>
        <taxon>Dreissena</taxon>
    </lineage>
</organism>
<comment type="caution">
    <text evidence="1">The sequence shown here is derived from an EMBL/GenBank/DDBJ whole genome shotgun (WGS) entry which is preliminary data.</text>
</comment>
<proteinExistence type="predicted"/>
<name>A0A9D3YHN7_DREPO</name>
<evidence type="ECO:0000313" key="1">
    <source>
        <dbReference type="EMBL" id="KAH3698284.1"/>
    </source>
</evidence>
<reference evidence="1" key="2">
    <citation type="submission" date="2020-11" db="EMBL/GenBank/DDBJ databases">
        <authorList>
            <person name="McCartney M.A."/>
            <person name="Auch B."/>
            <person name="Kono T."/>
            <person name="Mallez S."/>
            <person name="Becker A."/>
            <person name="Gohl D.M."/>
            <person name="Silverstein K.A.T."/>
            <person name="Koren S."/>
            <person name="Bechman K.B."/>
            <person name="Herman A."/>
            <person name="Abrahante J.E."/>
            <person name="Garbe J."/>
        </authorList>
    </citation>
    <scope>NUCLEOTIDE SEQUENCE</scope>
    <source>
        <strain evidence="1">Duluth1</strain>
        <tissue evidence="1">Whole animal</tissue>
    </source>
</reference>
<gene>
    <name evidence="1" type="ORF">DPMN_085803</name>
</gene>
<dbReference type="Proteomes" id="UP000828390">
    <property type="component" value="Unassembled WGS sequence"/>
</dbReference>
<dbReference type="EMBL" id="JAIWYP010000016">
    <property type="protein sequence ID" value="KAH3698284.1"/>
    <property type="molecule type" value="Genomic_DNA"/>
</dbReference>
<accession>A0A9D3YHN7</accession>
<evidence type="ECO:0000313" key="2">
    <source>
        <dbReference type="Proteomes" id="UP000828390"/>
    </source>
</evidence>